<gene>
    <name evidence="1" type="ORF">EVAR_33648_1</name>
</gene>
<accession>A0A4C1VQJ8</accession>
<reference evidence="1 2" key="1">
    <citation type="journal article" date="2019" name="Commun. Biol.">
        <title>The bagworm genome reveals a unique fibroin gene that provides high tensile strength.</title>
        <authorList>
            <person name="Kono N."/>
            <person name="Nakamura H."/>
            <person name="Ohtoshi R."/>
            <person name="Tomita M."/>
            <person name="Numata K."/>
            <person name="Arakawa K."/>
        </authorList>
    </citation>
    <scope>NUCLEOTIDE SEQUENCE [LARGE SCALE GENOMIC DNA]</scope>
</reference>
<evidence type="ECO:0000313" key="2">
    <source>
        <dbReference type="Proteomes" id="UP000299102"/>
    </source>
</evidence>
<dbReference type="EMBL" id="BGZK01000376">
    <property type="protein sequence ID" value="GBP40075.1"/>
    <property type="molecule type" value="Genomic_DNA"/>
</dbReference>
<dbReference type="AlphaFoldDB" id="A0A4C1VQJ8"/>
<comment type="caution">
    <text evidence="1">The sequence shown here is derived from an EMBL/GenBank/DDBJ whole genome shotgun (WGS) entry which is preliminary data.</text>
</comment>
<organism evidence="1 2">
    <name type="scientific">Eumeta variegata</name>
    <name type="common">Bagworm moth</name>
    <name type="synonym">Eumeta japonica</name>
    <dbReference type="NCBI Taxonomy" id="151549"/>
    <lineage>
        <taxon>Eukaryota</taxon>
        <taxon>Metazoa</taxon>
        <taxon>Ecdysozoa</taxon>
        <taxon>Arthropoda</taxon>
        <taxon>Hexapoda</taxon>
        <taxon>Insecta</taxon>
        <taxon>Pterygota</taxon>
        <taxon>Neoptera</taxon>
        <taxon>Endopterygota</taxon>
        <taxon>Lepidoptera</taxon>
        <taxon>Glossata</taxon>
        <taxon>Ditrysia</taxon>
        <taxon>Tineoidea</taxon>
        <taxon>Psychidae</taxon>
        <taxon>Oiketicinae</taxon>
        <taxon>Eumeta</taxon>
    </lineage>
</organism>
<keyword evidence="2" id="KW-1185">Reference proteome</keyword>
<sequence length="122" mass="11997">MASKKNPQFFSRALVLFRKAPALLSPASPAVEALCAEMSAMLAALFAAASALAAANPVPDPDLLDDVFDGLRGIGESIADRVGGIAQSALGGIGGAVDALVGAVSGGSLNGSALDSLGFLGR</sequence>
<evidence type="ECO:0000313" key="1">
    <source>
        <dbReference type="EMBL" id="GBP40075.1"/>
    </source>
</evidence>
<dbReference type="Proteomes" id="UP000299102">
    <property type="component" value="Unassembled WGS sequence"/>
</dbReference>
<proteinExistence type="predicted"/>
<name>A0A4C1VQJ8_EUMVA</name>
<protein>
    <submittedName>
        <fullName evidence="1">Uncharacterized protein</fullName>
    </submittedName>
</protein>